<keyword evidence="3" id="KW-0472">Membrane</keyword>
<feature type="transmembrane region" description="Helical" evidence="3">
    <location>
        <begin position="128"/>
        <end position="146"/>
    </location>
</feature>
<evidence type="ECO:0000313" key="5">
    <source>
        <dbReference type="Proteomes" id="UP000315369"/>
    </source>
</evidence>
<dbReference type="InterPro" id="IPR011990">
    <property type="entry name" value="TPR-like_helical_dom_sf"/>
</dbReference>
<dbReference type="RefSeq" id="WP_141648029.1">
    <property type="nucleotide sequence ID" value="NZ_VIFM01000274.1"/>
</dbReference>
<gene>
    <name evidence="4" type="ORF">FJV41_40800</name>
</gene>
<protein>
    <submittedName>
        <fullName evidence="4">Uncharacterized protein</fullName>
    </submittedName>
</protein>
<keyword evidence="3" id="KW-0812">Transmembrane</keyword>
<name>A0A540WMD1_9BACT</name>
<feature type="transmembrane region" description="Helical" evidence="3">
    <location>
        <begin position="6"/>
        <end position="28"/>
    </location>
</feature>
<evidence type="ECO:0000256" key="1">
    <source>
        <dbReference type="SAM" id="Coils"/>
    </source>
</evidence>
<keyword evidence="1" id="KW-0175">Coiled coil</keyword>
<evidence type="ECO:0000313" key="4">
    <source>
        <dbReference type="EMBL" id="TQF10179.1"/>
    </source>
</evidence>
<proteinExistence type="predicted"/>
<reference evidence="4 5" key="1">
    <citation type="submission" date="2019-06" db="EMBL/GenBank/DDBJ databases">
        <authorList>
            <person name="Livingstone P."/>
            <person name="Whitworth D."/>
        </authorList>
    </citation>
    <scope>NUCLEOTIDE SEQUENCE [LARGE SCALE GENOMIC DNA]</scope>
    <source>
        <strain evidence="4 5">AM401</strain>
    </source>
</reference>
<dbReference type="Proteomes" id="UP000315369">
    <property type="component" value="Unassembled WGS sequence"/>
</dbReference>
<dbReference type="EMBL" id="VIFM01000274">
    <property type="protein sequence ID" value="TQF10179.1"/>
    <property type="molecule type" value="Genomic_DNA"/>
</dbReference>
<feature type="region of interest" description="Disordered" evidence="2">
    <location>
        <begin position="152"/>
        <end position="190"/>
    </location>
</feature>
<feature type="compositionally biased region" description="Low complexity" evidence="2">
    <location>
        <begin position="169"/>
        <end position="185"/>
    </location>
</feature>
<feature type="region of interest" description="Disordered" evidence="2">
    <location>
        <begin position="90"/>
        <end position="121"/>
    </location>
</feature>
<feature type="compositionally biased region" description="Polar residues" evidence="2">
    <location>
        <begin position="108"/>
        <end position="121"/>
    </location>
</feature>
<organism evidence="4 5">
    <name type="scientific">Myxococcus llanfairpwllgwyngyllgogerychwyrndrobwllllantysiliogogogochensis</name>
    <dbReference type="NCBI Taxonomy" id="2590453"/>
    <lineage>
        <taxon>Bacteria</taxon>
        <taxon>Pseudomonadati</taxon>
        <taxon>Myxococcota</taxon>
        <taxon>Myxococcia</taxon>
        <taxon>Myxococcales</taxon>
        <taxon>Cystobacterineae</taxon>
        <taxon>Myxococcaceae</taxon>
        <taxon>Myxococcus</taxon>
    </lineage>
</organism>
<dbReference type="Gene3D" id="1.25.40.10">
    <property type="entry name" value="Tetratricopeptide repeat domain"/>
    <property type="match status" value="1"/>
</dbReference>
<feature type="coiled-coil region" evidence="1">
    <location>
        <begin position="45"/>
        <end position="84"/>
    </location>
</feature>
<dbReference type="SUPFAM" id="SSF48452">
    <property type="entry name" value="TPR-like"/>
    <property type="match status" value="1"/>
</dbReference>
<dbReference type="OrthoDB" id="5380402at2"/>
<comment type="caution">
    <text evidence="4">The sequence shown here is derived from an EMBL/GenBank/DDBJ whole genome shotgun (WGS) entry which is preliminary data.</text>
</comment>
<keyword evidence="3" id="KW-1133">Transmembrane helix</keyword>
<evidence type="ECO:0000256" key="3">
    <source>
        <dbReference type="SAM" id="Phobius"/>
    </source>
</evidence>
<sequence>MQQQPTNWLPGIIVLAVAFIAAAAWLLFMRRKGALTTPEPKDGVLDDLGQRAQSLIDQLRTLEADKHNLAAEQYAAEKSRLEHEAAAAFRAKDEHLKRKASSGEPRARTQQAPAPTGWSARNPQLSGALWGAGIVLFFGGLGYLLVSEQQARTDGQEATGRMPPGAPGQGQAPQQGGMGAQQPEGAEMEEARARLEANPFDLDSASMLSHELIRRQQFDEAATVTAKGLAVDPFHVELRVHRGVLRATRGDMEGAEAELTELVNTWPDAQEALIFLGSLALRRDDKLKALEHFERFSVEVPRNMQPPQLLPAIAQLRSEVAAVP</sequence>
<dbReference type="AlphaFoldDB" id="A0A540WMD1"/>
<evidence type="ECO:0000256" key="2">
    <source>
        <dbReference type="SAM" id="MobiDB-lite"/>
    </source>
</evidence>
<keyword evidence="5" id="KW-1185">Reference proteome</keyword>
<accession>A0A540WMD1</accession>